<feature type="modified residue" description="4-aspartylphosphate" evidence="4">
    <location>
        <position position="752"/>
    </location>
</feature>
<dbReference type="Gene3D" id="3.30.565.10">
    <property type="entry name" value="Histidine kinase-like ATPase, C-terminal domain"/>
    <property type="match status" value="1"/>
</dbReference>
<dbReference type="AlphaFoldDB" id="A0A3G7UGE2"/>
<dbReference type="SUPFAM" id="SSF47384">
    <property type="entry name" value="Homodimeric domain of signal transducing histidine kinase"/>
    <property type="match status" value="1"/>
</dbReference>
<dbReference type="SMART" id="SM00448">
    <property type="entry name" value="REC"/>
    <property type="match status" value="1"/>
</dbReference>
<accession>A0A3G7UGE2</accession>
<feature type="domain" description="Histidine kinase" evidence="7">
    <location>
        <begin position="459"/>
        <end position="680"/>
    </location>
</feature>
<dbReference type="InterPro" id="IPR011006">
    <property type="entry name" value="CheY-like_superfamily"/>
</dbReference>
<feature type="transmembrane region" description="Helical" evidence="6">
    <location>
        <begin position="369"/>
        <end position="392"/>
    </location>
</feature>
<dbReference type="InterPro" id="IPR003594">
    <property type="entry name" value="HATPase_dom"/>
</dbReference>
<keyword evidence="6" id="KW-0472">Membrane</keyword>
<dbReference type="PANTHER" id="PTHR45339">
    <property type="entry name" value="HYBRID SIGNAL TRANSDUCTION HISTIDINE KINASE J"/>
    <property type="match status" value="1"/>
</dbReference>
<dbReference type="InterPro" id="IPR004358">
    <property type="entry name" value="Sig_transdc_His_kin-like_C"/>
</dbReference>
<evidence type="ECO:0000259" key="8">
    <source>
        <dbReference type="PROSITE" id="PS50110"/>
    </source>
</evidence>
<dbReference type="Pfam" id="PF00072">
    <property type="entry name" value="Response_reg"/>
    <property type="match status" value="1"/>
</dbReference>
<keyword evidence="6" id="KW-0812">Transmembrane</keyword>
<organism evidence="9 10">
    <name type="scientific">Pseudomonas synxantha</name>
    <dbReference type="NCBI Taxonomy" id="47883"/>
    <lineage>
        <taxon>Bacteria</taxon>
        <taxon>Pseudomonadati</taxon>
        <taxon>Pseudomonadota</taxon>
        <taxon>Gammaproteobacteria</taxon>
        <taxon>Pseudomonadales</taxon>
        <taxon>Pseudomonadaceae</taxon>
        <taxon>Pseudomonas</taxon>
    </lineage>
</organism>
<proteinExistence type="predicted"/>
<dbReference type="EC" id="2.7.13.3" evidence="2"/>
<dbReference type="InterPro" id="IPR005467">
    <property type="entry name" value="His_kinase_dom"/>
</dbReference>
<feature type="transmembrane region" description="Helical" evidence="6">
    <location>
        <begin position="337"/>
        <end position="357"/>
    </location>
</feature>
<dbReference type="SUPFAM" id="SSF55874">
    <property type="entry name" value="ATPase domain of HSP90 chaperone/DNA topoisomerase II/histidine kinase"/>
    <property type="match status" value="1"/>
</dbReference>
<sequence>MLKCIQTTYCIAGVRLLKRNGGLLTQPGRPRWGFMRYLLIFILCGLPMLASAVEFNPDTRSLPLGRVMQVLEDPTDTLTIADVSSPAYAAQFKTHDKATLNAGYSRSVFWLKVNLHYTAKDPRAPRAWFLELAYPPLNRLDLYQRDGTGHYRLTARTGSALPFSSREVSQSNYLFKLNFLPDQQQTVYLRLQSQGSIQAPLTLWAGTAYLEEQPLRLYVLGAIYGVLLGMLIYNLFIYLSVRDTSYLYYILYIASFGLYQLSVNGVAVQYFWPNNPWWANAAVPFLIGSAALFGSLFARSFLHTAQHSRWLNRMLLALAACGGLVMALALLTSYAVALRLATGLALVFTVTIFVAAIKAWYCGQRMARYFIIAWSAFLLGGVVNTLMVLGYLPNVFLTMYASQIGSAIEVALLSLALADRINGMREQQAQILFDASQKLEALNQQLARSNRLKDEFLATLTHELRTPMNGVIGSLELMQTVPLADDLAQYQQTAAGSARDMMRMVNGILTLTELQAGRLVAQPQVFSLRGALDTLRQQFTASAQAKGLEFSIDVADELPDRVIGDAGKLLQCLDCLLDNAFKFTHIGVVRLRVVGVPQADGELHLSFIVTDTGIGFAFLDEATLYQRFFQLDGSTTREYGGLGIGLAICRQLIELQGGRLTHHSEPRKGSRFQLEVGVGLAPAQPKQSASVLLAQRSAHECKVLLLVDDNSVGQLAVRGMLLKLGYRVRTVDNGPAALAALQGERFDAVLLDVPEGGFSLCCQIRALPGCGELPVIALTTSPDGPERERCHGVGMTDRLASPVRFDALQAVLERRVLRVAEGESAEHSAGMPLF</sequence>
<dbReference type="PRINTS" id="PR00344">
    <property type="entry name" value="BCTRLSENSOR"/>
</dbReference>
<dbReference type="CDD" id="cd17546">
    <property type="entry name" value="REC_hyHK_CKI1_RcsC-like"/>
    <property type="match status" value="1"/>
</dbReference>
<dbReference type="Gene3D" id="2.60.40.2380">
    <property type="match status" value="1"/>
</dbReference>
<feature type="domain" description="Response regulatory" evidence="8">
    <location>
        <begin position="703"/>
        <end position="816"/>
    </location>
</feature>
<comment type="catalytic activity">
    <reaction evidence="1">
        <text>ATP + protein L-histidine = ADP + protein N-phospho-L-histidine.</text>
        <dbReference type="EC" id="2.7.13.3"/>
    </reaction>
</comment>
<keyword evidence="9" id="KW-0808">Transferase</keyword>
<dbReference type="EMBL" id="CP027754">
    <property type="protein sequence ID" value="AZE57648.1"/>
    <property type="molecule type" value="Genomic_DNA"/>
</dbReference>
<dbReference type="GO" id="GO:0000155">
    <property type="term" value="F:phosphorelay sensor kinase activity"/>
    <property type="evidence" value="ECO:0007669"/>
    <property type="project" value="InterPro"/>
</dbReference>
<dbReference type="InterPro" id="IPR011623">
    <property type="entry name" value="7TMR_DISM_rcpt_extracell_dom1"/>
</dbReference>
<dbReference type="PROSITE" id="PS50109">
    <property type="entry name" value="HIS_KIN"/>
    <property type="match status" value="1"/>
</dbReference>
<evidence type="ECO:0000313" key="9">
    <source>
        <dbReference type="EMBL" id="AZE57648.1"/>
    </source>
</evidence>
<feature type="transmembrane region" description="Helical" evidence="6">
    <location>
        <begin position="217"/>
        <end position="239"/>
    </location>
</feature>
<keyword evidence="3 4" id="KW-0597">Phosphoprotein</keyword>
<dbReference type="SUPFAM" id="SSF52172">
    <property type="entry name" value="CheY-like"/>
    <property type="match status" value="1"/>
</dbReference>
<reference evidence="9 10" key="1">
    <citation type="submission" date="2018-03" db="EMBL/GenBank/DDBJ databases">
        <title>Diversity of phytobeneficial traits revealed by whole-genome analysis of worldwide-isolated phenazine-producing Pseudomonas spp.</title>
        <authorList>
            <person name="Biessy A."/>
            <person name="Novinscak A."/>
            <person name="Blom J."/>
            <person name="Leger G."/>
            <person name="Thomashow L.S."/>
            <person name="Cazorla F.M."/>
            <person name="Josic D."/>
            <person name="Filion M."/>
        </authorList>
    </citation>
    <scope>NUCLEOTIDE SEQUENCE [LARGE SCALE GENOMIC DNA]</scope>
    <source>
        <strain evidence="9 10">30B</strain>
    </source>
</reference>
<feature type="coiled-coil region" evidence="5">
    <location>
        <begin position="432"/>
        <end position="459"/>
    </location>
</feature>
<name>A0A3G7UGE2_9PSED</name>
<dbReference type="CDD" id="cd00082">
    <property type="entry name" value="HisKA"/>
    <property type="match status" value="1"/>
</dbReference>
<dbReference type="Pfam" id="PF07696">
    <property type="entry name" value="7TMR-DISMED2"/>
    <property type="match status" value="1"/>
</dbReference>
<evidence type="ECO:0000256" key="3">
    <source>
        <dbReference type="ARBA" id="ARBA00022553"/>
    </source>
</evidence>
<feature type="transmembrane region" description="Helical" evidence="6">
    <location>
        <begin position="246"/>
        <end position="271"/>
    </location>
</feature>
<gene>
    <name evidence="9" type="ORF">C4K03_5531</name>
</gene>
<keyword evidence="6" id="KW-1133">Transmembrane helix</keyword>
<evidence type="ECO:0000256" key="1">
    <source>
        <dbReference type="ARBA" id="ARBA00000085"/>
    </source>
</evidence>
<dbReference type="Gene3D" id="3.40.50.2300">
    <property type="match status" value="1"/>
</dbReference>
<dbReference type="Pfam" id="PF00512">
    <property type="entry name" value="HisKA"/>
    <property type="match status" value="1"/>
</dbReference>
<dbReference type="Pfam" id="PF02518">
    <property type="entry name" value="HATPase_c"/>
    <property type="match status" value="1"/>
</dbReference>
<evidence type="ECO:0000313" key="10">
    <source>
        <dbReference type="Proteomes" id="UP000268696"/>
    </source>
</evidence>
<dbReference type="PANTHER" id="PTHR45339:SF5">
    <property type="entry name" value="HISTIDINE KINASE"/>
    <property type="match status" value="1"/>
</dbReference>
<keyword evidence="9" id="KW-0418">Kinase</keyword>
<dbReference type="SMART" id="SM00388">
    <property type="entry name" value="HisKA"/>
    <property type="match status" value="1"/>
</dbReference>
<dbReference type="InterPro" id="IPR036890">
    <property type="entry name" value="HATPase_C_sf"/>
</dbReference>
<protein>
    <recommendedName>
        <fullName evidence="2">histidine kinase</fullName>
        <ecNumber evidence="2">2.7.13.3</ecNumber>
    </recommendedName>
</protein>
<dbReference type="InterPro" id="IPR003661">
    <property type="entry name" value="HisK_dim/P_dom"/>
</dbReference>
<dbReference type="Gene3D" id="1.10.287.130">
    <property type="match status" value="1"/>
</dbReference>
<keyword evidence="5" id="KW-0175">Coiled coil</keyword>
<feature type="transmembrane region" description="Helical" evidence="6">
    <location>
        <begin position="277"/>
        <end position="298"/>
    </location>
</feature>
<evidence type="ECO:0000256" key="6">
    <source>
        <dbReference type="SAM" id="Phobius"/>
    </source>
</evidence>
<evidence type="ECO:0000256" key="4">
    <source>
        <dbReference type="PROSITE-ProRule" id="PRU00169"/>
    </source>
</evidence>
<dbReference type="Pfam" id="PF07695">
    <property type="entry name" value="7TMR-DISM_7TM"/>
    <property type="match status" value="1"/>
</dbReference>
<evidence type="ECO:0000259" key="7">
    <source>
        <dbReference type="PROSITE" id="PS50109"/>
    </source>
</evidence>
<dbReference type="SMART" id="SM00387">
    <property type="entry name" value="HATPase_c"/>
    <property type="match status" value="1"/>
</dbReference>
<dbReference type="InterPro" id="IPR001789">
    <property type="entry name" value="Sig_transdc_resp-reg_receiver"/>
</dbReference>
<dbReference type="PROSITE" id="PS50110">
    <property type="entry name" value="RESPONSE_REGULATORY"/>
    <property type="match status" value="1"/>
</dbReference>
<feature type="transmembrane region" description="Helical" evidence="6">
    <location>
        <begin position="310"/>
        <end position="331"/>
    </location>
</feature>
<dbReference type="InterPro" id="IPR036097">
    <property type="entry name" value="HisK_dim/P_sf"/>
</dbReference>
<feature type="transmembrane region" description="Helical" evidence="6">
    <location>
        <begin position="34"/>
        <end position="53"/>
    </location>
</feature>
<evidence type="ECO:0000256" key="5">
    <source>
        <dbReference type="SAM" id="Coils"/>
    </source>
</evidence>
<dbReference type="Proteomes" id="UP000268696">
    <property type="component" value="Chromosome"/>
</dbReference>
<dbReference type="InterPro" id="IPR011622">
    <property type="entry name" value="7TMR_DISM_rcpt_extracell_dom2"/>
</dbReference>
<evidence type="ECO:0000256" key="2">
    <source>
        <dbReference type="ARBA" id="ARBA00012438"/>
    </source>
</evidence>